<protein>
    <submittedName>
        <fullName evidence="1">Uncharacterized protein</fullName>
    </submittedName>
</protein>
<accession>A0ABZ2C5L8</accession>
<proteinExistence type="predicted"/>
<gene>
    <name evidence="1" type="ORF">Bealeia1_00921</name>
</gene>
<keyword evidence="2" id="KW-1185">Reference proteome</keyword>
<name>A0ABZ2C5L8_9PROT</name>
<dbReference type="EMBL" id="CP133270">
    <property type="protein sequence ID" value="WVX66737.1"/>
    <property type="molecule type" value="Genomic_DNA"/>
</dbReference>
<evidence type="ECO:0000313" key="2">
    <source>
        <dbReference type="Proteomes" id="UP001330434"/>
    </source>
</evidence>
<dbReference type="Proteomes" id="UP001330434">
    <property type="component" value="Chromosome"/>
</dbReference>
<evidence type="ECO:0000313" key="1">
    <source>
        <dbReference type="EMBL" id="WVX66737.1"/>
    </source>
</evidence>
<organism evidence="1 2">
    <name type="scientific">Candidatus Bealeia paramacronuclearis</name>
    <dbReference type="NCBI Taxonomy" id="1921001"/>
    <lineage>
        <taxon>Bacteria</taxon>
        <taxon>Pseudomonadati</taxon>
        <taxon>Pseudomonadota</taxon>
        <taxon>Alphaproteobacteria</taxon>
        <taxon>Holosporales</taxon>
        <taxon>Holosporaceae</taxon>
        <taxon>Candidatus Bealeia</taxon>
    </lineage>
</organism>
<sequence>MKNFIVVSFTSSLFCFGYSPEAFSMYQDVPKTSVSPVRKSFLDTQLGINSTVVATTERIYKKINKNWTYVEPGCQMSTQSAFWLPKWIKGTVIVDGEKQNTKIPSLLLKTEPDNLIAALEDLLDKPAKLECTIALTTAKIFCLKEILGEELFNRYAKAFYKLLNETQGWDIEQFFHELPLQFITNEQGESVPGSFTYITNIPLYPYFKPNGNGMGDNVICMSQDRYLGFGEIYKDAPKPLDVIEAEYLKLFNKTEEVERDVENHKKISEKFISDRNKFIEMRRKSQENQELHQIFNIKEVNHFIKTGEIYI</sequence>
<reference evidence="1 2" key="1">
    <citation type="journal article" date="2024" name="Environ. Microbiol.">
        <title>Novel evolutionary insights on the interactions of the Holosporales (Alphaproteobacteria) with eukaryotic hosts from comparative genomics.</title>
        <authorList>
            <person name="Giovannini M."/>
            <person name="Petroni G."/>
            <person name="Castelli M."/>
        </authorList>
    </citation>
    <scope>NUCLEOTIDE SEQUENCE [LARGE SCALE GENOMIC DNA]</scope>
    <source>
        <strain evidence="1 2">US_Bl 15I1</strain>
    </source>
</reference>